<feature type="binding site" evidence="13">
    <location>
        <position position="187"/>
    </location>
    <ligand>
        <name>thiamine diphosphate</name>
        <dbReference type="ChEBI" id="CHEBI:58937"/>
    </ligand>
</feature>
<feature type="binding site" evidence="13">
    <location>
        <position position="438"/>
    </location>
    <ligand>
        <name>thiamine diphosphate</name>
        <dbReference type="ChEBI" id="CHEBI:58937"/>
    </ligand>
</feature>
<dbReference type="Gene3D" id="3.40.50.970">
    <property type="match status" value="2"/>
</dbReference>
<dbReference type="STRING" id="442899.SAMN05720591_12514"/>
<evidence type="ECO:0000256" key="10">
    <source>
        <dbReference type="NCBIfam" id="TIGR00232"/>
    </source>
</evidence>
<dbReference type="Proteomes" id="UP000321400">
    <property type="component" value="Unassembled WGS sequence"/>
</dbReference>
<dbReference type="PROSITE" id="PS00802">
    <property type="entry name" value="TRANSKETOLASE_2"/>
    <property type="match status" value="1"/>
</dbReference>
<feature type="binding site" evidence="13">
    <location>
        <position position="68"/>
    </location>
    <ligand>
        <name>thiamine diphosphate</name>
        <dbReference type="ChEBI" id="CHEBI:58937"/>
    </ligand>
</feature>
<dbReference type="InterPro" id="IPR005475">
    <property type="entry name" value="Transketolase-like_Pyr-bd"/>
</dbReference>
<feature type="binding site" evidence="12">
    <location>
        <position position="462"/>
    </location>
    <ligand>
        <name>substrate</name>
    </ligand>
</feature>
<dbReference type="GO" id="GO:0046872">
    <property type="term" value="F:metal ion binding"/>
    <property type="evidence" value="ECO:0007669"/>
    <property type="project" value="UniProtKB-KW"/>
</dbReference>
<comment type="catalytic activity">
    <reaction evidence="9 16">
        <text>D-sedoheptulose 7-phosphate + D-glyceraldehyde 3-phosphate = aldehydo-D-ribose 5-phosphate + D-xylulose 5-phosphate</text>
        <dbReference type="Rhea" id="RHEA:10508"/>
        <dbReference type="ChEBI" id="CHEBI:57483"/>
        <dbReference type="ChEBI" id="CHEBI:57737"/>
        <dbReference type="ChEBI" id="CHEBI:58273"/>
        <dbReference type="ChEBI" id="CHEBI:59776"/>
        <dbReference type="EC" id="2.2.1.1"/>
    </reaction>
</comment>
<dbReference type="GO" id="GO:0004802">
    <property type="term" value="F:transketolase activity"/>
    <property type="evidence" value="ECO:0007669"/>
    <property type="project" value="UniProtKB-UniRule"/>
</dbReference>
<sequence length="668" mass="73165">MNQQVDQLAINTIRTLSIDAIEKAKSGHPGMPMGAAPMAYALWTKHMKQNPFNPYWFNRDRFVLSAGHGSMLLYSLLHLSGYDLSMDDIKSFRQWDSKTPGHPEFGHTAGVDATTGPLGQGIASAVGMAMAEAHLSAKYNREAFEVIDHNTYAICGDGDLMEGVSSEASSLAGHLGLGKLIVLYDSNDISLDGDLDRSFSEDVAKRYESYNWQVLRVEDGNNIEALNEAITQAKNNKNQPTMIEVKTVIGFGSPNKGGKSSSHGAPLGSDEAKLSKDTYKWTFDEDFYVPEDVYAHFKEAVKLKGEKYEEEWEKLFGEYKAKYPELAEELEDNIDDVLPEGWVNNLPKYEAGASVSTREASGEIINYLSEVLPNLFGGSADLAGSNKTAINDEADFSKADYAGRNIWFGVREFAMGAALNGIALHSGLKTYGGTFFVFSDYLRPAIRLAALMKLPVTYVFTHDSIAVGEDGPTHEPIEHLASLRAMPNLSIIRPADANEASAAWQLAIESKDKPTGLVLSRQNLPVLAGTTEKVFENVSRGGYVLSASQHDTPDVLLLASGSEVHLIVEAQKQLREHGIDASVVSMPSFDLFESQTPDYREQVLPRVVEKRIAVETGASFGWDRFVGLDGKVIGMDRFGASAPGDILMKKFGFTVDNIVNEVKDIMNS</sequence>
<dbReference type="InterPro" id="IPR029061">
    <property type="entry name" value="THDP-binding"/>
</dbReference>
<dbReference type="Pfam" id="PF00456">
    <property type="entry name" value="Transketolase_N"/>
    <property type="match status" value="1"/>
</dbReference>
<comment type="subunit">
    <text evidence="2 16">Homodimer.</text>
</comment>
<dbReference type="InterPro" id="IPR055152">
    <property type="entry name" value="Transketolase-like_C_2"/>
</dbReference>
<feature type="binding site" evidence="13">
    <location>
        <position position="158"/>
    </location>
    <ligand>
        <name>thiamine diphosphate</name>
        <dbReference type="ChEBI" id="CHEBI:58937"/>
    </ligand>
</feature>
<keyword evidence="5 16" id="KW-0808">Transferase</keyword>
<name>A0A511X3E5_9BACI</name>
<evidence type="ECO:0000313" key="19">
    <source>
        <dbReference type="Proteomes" id="UP000321400"/>
    </source>
</evidence>
<comment type="function">
    <text evidence="16">Catalyzes the transfer of a two-carbon ketol group from a ketose donor to an aldose acceptor, via a covalent intermediate with the cofactor thiamine pyrophosphate.</text>
</comment>
<dbReference type="SUPFAM" id="SSF52518">
    <property type="entry name" value="Thiamin diphosphate-binding fold (THDP-binding)"/>
    <property type="match status" value="2"/>
</dbReference>
<dbReference type="Pfam" id="PF02779">
    <property type="entry name" value="Transket_pyr"/>
    <property type="match status" value="1"/>
</dbReference>
<keyword evidence="6 14" id="KW-0479">Metal-binding</keyword>
<evidence type="ECO:0000256" key="5">
    <source>
        <dbReference type="ARBA" id="ARBA00022679"/>
    </source>
</evidence>
<keyword evidence="16" id="KW-0106">Calcium</keyword>
<comment type="cofactor">
    <cofactor evidence="14">
        <name>Mg(2+)</name>
        <dbReference type="ChEBI" id="CHEBI:18420"/>
    </cofactor>
    <text evidence="14">Binds 1 Mg(2+) ion per subunit. Can also utilize other divalent metal cations, such as Ca(2+), Mn(2+) and Co(2+).</text>
</comment>
<feature type="site" description="Important for catalytic activity" evidence="15">
    <location>
        <position position="28"/>
    </location>
</feature>
<dbReference type="CDD" id="cd07033">
    <property type="entry name" value="TPP_PYR_DXS_TK_like"/>
    <property type="match status" value="1"/>
</dbReference>
<dbReference type="GO" id="GO:0005829">
    <property type="term" value="C:cytosol"/>
    <property type="evidence" value="ECO:0007669"/>
    <property type="project" value="TreeGrafter"/>
</dbReference>
<feature type="site" description="Important for catalytic activity" evidence="15">
    <location>
        <position position="263"/>
    </location>
</feature>
<feature type="binding site" evidence="12">
    <location>
        <position position="385"/>
    </location>
    <ligand>
        <name>substrate</name>
    </ligand>
</feature>
<feature type="binding site" evidence="12">
    <location>
        <position position="470"/>
    </location>
    <ligand>
        <name>substrate</name>
    </ligand>
</feature>
<comment type="cofactor">
    <cofactor evidence="16">
        <name>Mg(2+)</name>
        <dbReference type="ChEBI" id="CHEBI:18420"/>
    </cofactor>
    <cofactor evidence="16">
        <name>Ca(2+)</name>
        <dbReference type="ChEBI" id="CHEBI:29108"/>
    </cofactor>
    <cofactor evidence="16">
        <name>Mn(2+)</name>
        <dbReference type="ChEBI" id="CHEBI:29035"/>
    </cofactor>
    <cofactor evidence="16">
        <name>Co(2+)</name>
        <dbReference type="ChEBI" id="CHEBI:48828"/>
    </cofactor>
    <text evidence="16">Binds 1 Mg(2+) ion per subunit. Can also utilize other divalent metal cations, such as Ca(2+), Mn(2+) and Co(2+).</text>
</comment>
<dbReference type="InterPro" id="IPR049557">
    <property type="entry name" value="Transketolase_CS"/>
</dbReference>
<feature type="binding site" evidence="12">
    <location>
        <position position="521"/>
    </location>
    <ligand>
        <name>substrate</name>
    </ligand>
</feature>
<feature type="binding site" evidence="12">
    <location>
        <position position="28"/>
    </location>
    <ligand>
        <name>substrate</name>
    </ligand>
</feature>
<dbReference type="PANTHER" id="PTHR43522:SF2">
    <property type="entry name" value="TRANSKETOLASE 1-RELATED"/>
    <property type="match status" value="1"/>
</dbReference>
<proteinExistence type="inferred from homology"/>
<comment type="caution">
    <text evidence="18">The sequence shown here is derived from an EMBL/GenBank/DDBJ whole genome shotgun (WGS) entry which is preliminary data.</text>
</comment>
<dbReference type="InterPro" id="IPR005474">
    <property type="entry name" value="Transketolase_N"/>
</dbReference>
<dbReference type="NCBIfam" id="TIGR00232">
    <property type="entry name" value="tktlase_bact"/>
    <property type="match status" value="1"/>
</dbReference>
<comment type="similarity">
    <text evidence="1 16">Belongs to the transketolase family.</text>
</comment>
<evidence type="ECO:0000256" key="15">
    <source>
        <dbReference type="PIRSR" id="PIRSR605478-5"/>
    </source>
</evidence>
<dbReference type="EMBL" id="BJYE01000027">
    <property type="protein sequence ID" value="GEN57441.1"/>
    <property type="molecule type" value="Genomic_DNA"/>
</dbReference>
<dbReference type="SMART" id="SM00861">
    <property type="entry name" value="Transket_pyr"/>
    <property type="match status" value="1"/>
</dbReference>
<organism evidence="18 19">
    <name type="scientific">Halolactibacillus alkaliphilus</name>
    <dbReference type="NCBI Taxonomy" id="442899"/>
    <lineage>
        <taxon>Bacteria</taxon>
        <taxon>Bacillati</taxon>
        <taxon>Bacillota</taxon>
        <taxon>Bacilli</taxon>
        <taxon>Bacillales</taxon>
        <taxon>Bacillaceae</taxon>
        <taxon>Halolactibacillus</taxon>
    </lineage>
</organism>
<feature type="binding site" evidence="12">
    <location>
        <position position="474"/>
    </location>
    <ligand>
        <name>substrate</name>
    </ligand>
</feature>
<dbReference type="Gene3D" id="3.40.50.920">
    <property type="match status" value="1"/>
</dbReference>
<evidence type="ECO:0000256" key="4">
    <source>
        <dbReference type="ARBA" id="ARBA00016662"/>
    </source>
</evidence>
<dbReference type="Pfam" id="PF22613">
    <property type="entry name" value="Transketolase_C_1"/>
    <property type="match status" value="1"/>
</dbReference>
<feature type="binding site" evidence="14">
    <location>
        <position position="157"/>
    </location>
    <ligand>
        <name>Mg(2+)</name>
        <dbReference type="ChEBI" id="CHEBI:18420"/>
    </ligand>
</feature>
<dbReference type="FunFam" id="3.40.50.920:FF:000003">
    <property type="entry name" value="Transketolase"/>
    <property type="match status" value="1"/>
</dbReference>
<dbReference type="RefSeq" id="WP_089802748.1">
    <property type="nucleotide sequence ID" value="NZ_BJYE01000027.1"/>
</dbReference>
<reference evidence="18 19" key="1">
    <citation type="submission" date="2019-07" db="EMBL/GenBank/DDBJ databases">
        <title>Whole genome shotgun sequence of Halolactibacillus alkaliphilus NBRC 103919.</title>
        <authorList>
            <person name="Hosoyama A."/>
            <person name="Uohara A."/>
            <person name="Ohji S."/>
            <person name="Ichikawa N."/>
        </authorList>
    </citation>
    <scope>NUCLEOTIDE SEQUENCE [LARGE SCALE GENOMIC DNA]</scope>
    <source>
        <strain evidence="18 19">NBRC 103919</strain>
    </source>
</reference>
<dbReference type="InterPro" id="IPR009014">
    <property type="entry name" value="Transketo_C/PFOR_II"/>
</dbReference>
<dbReference type="InterPro" id="IPR020826">
    <property type="entry name" value="Transketolase_BS"/>
</dbReference>
<evidence type="ECO:0000256" key="3">
    <source>
        <dbReference type="ARBA" id="ARBA00013152"/>
    </source>
</evidence>
<evidence type="ECO:0000313" key="18">
    <source>
        <dbReference type="EMBL" id="GEN57441.1"/>
    </source>
</evidence>
<dbReference type="GO" id="GO:0006098">
    <property type="term" value="P:pentose-phosphate shunt"/>
    <property type="evidence" value="ECO:0007669"/>
    <property type="project" value="TreeGrafter"/>
</dbReference>
<feature type="binding site" evidence="14">
    <location>
        <position position="189"/>
    </location>
    <ligand>
        <name>Mg(2+)</name>
        <dbReference type="ChEBI" id="CHEBI:18420"/>
    </ligand>
</feature>
<comment type="cofactor">
    <cofactor evidence="13">
        <name>thiamine diphosphate</name>
        <dbReference type="ChEBI" id="CHEBI:58937"/>
    </cofactor>
    <text evidence="13">Binds 1 thiamine pyrophosphate per subunit. During the reaction, the substrate forms a covalent intermediate with the cofactor.</text>
</comment>
<feature type="binding site" evidence="14">
    <location>
        <position position="187"/>
    </location>
    <ligand>
        <name>Mg(2+)</name>
        <dbReference type="ChEBI" id="CHEBI:18420"/>
    </ligand>
</feature>
<evidence type="ECO:0000256" key="1">
    <source>
        <dbReference type="ARBA" id="ARBA00007131"/>
    </source>
</evidence>
<evidence type="ECO:0000256" key="2">
    <source>
        <dbReference type="ARBA" id="ARBA00011738"/>
    </source>
</evidence>
<dbReference type="SUPFAM" id="SSF52922">
    <property type="entry name" value="TK C-terminal domain-like"/>
    <property type="match status" value="1"/>
</dbReference>
<gene>
    <name evidence="18" type="primary">tkt</name>
    <name evidence="18" type="ORF">HAL01_19050</name>
</gene>
<evidence type="ECO:0000259" key="17">
    <source>
        <dbReference type="SMART" id="SM00861"/>
    </source>
</evidence>
<evidence type="ECO:0000256" key="9">
    <source>
        <dbReference type="ARBA" id="ARBA00049473"/>
    </source>
</evidence>
<dbReference type="EC" id="2.2.1.1" evidence="3 10"/>
<feature type="binding site" evidence="13">
    <location>
        <position position="263"/>
    </location>
    <ligand>
        <name>thiamine diphosphate</name>
        <dbReference type="ChEBI" id="CHEBI:58937"/>
    </ligand>
</feature>
<dbReference type="InterPro" id="IPR005478">
    <property type="entry name" value="Transketolase_bac-like"/>
</dbReference>
<dbReference type="FunFam" id="3.40.50.970:FF:000003">
    <property type="entry name" value="Transketolase"/>
    <property type="match status" value="1"/>
</dbReference>
<feature type="active site" description="Proton donor" evidence="11">
    <location>
        <position position="412"/>
    </location>
</feature>
<keyword evidence="7 14" id="KW-0460">Magnesium</keyword>
<feature type="binding site" evidence="12">
    <location>
        <position position="263"/>
    </location>
    <ligand>
        <name>substrate</name>
    </ligand>
</feature>
<feature type="domain" description="Transketolase-like pyrimidine-binding" evidence="17">
    <location>
        <begin position="355"/>
        <end position="526"/>
    </location>
</feature>
<evidence type="ECO:0000256" key="8">
    <source>
        <dbReference type="ARBA" id="ARBA00023052"/>
    </source>
</evidence>
<evidence type="ECO:0000256" key="13">
    <source>
        <dbReference type="PIRSR" id="PIRSR605478-3"/>
    </source>
</evidence>
<dbReference type="InterPro" id="IPR033247">
    <property type="entry name" value="Transketolase_fam"/>
</dbReference>
<dbReference type="CDD" id="cd02012">
    <property type="entry name" value="TPP_TK"/>
    <property type="match status" value="1"/>
</dbReference>
<evidence type="ECO:0000256" key="14">
    <source>
        <dbReference type="PIRSR" id="PIRSR605478-4"/>
    </source>
</evidence>
<keyword evidence="8 13" id="KW-0786">Thiamine pyrophosphate</keyword>
<evidence type="ECO:0000256" key="7">
    <source>
        <dbReference type="ARBA" id="ARBA00022842"/>
    </source>
</evidence>
<evidence type="ECO:0000256" key="11">
    <source>
        <dbReference type="PIRSR" id="PIRSR605478-1"/>
    </source>
</evidence>
<dbReference type="PROSITE" id="PS00801">
    <property type="entry name" value="TRANSKETOLASE_1"/>
    <property type="match status" value="1"/>
</dbReference>
<keyword evidence="19" id="KW-1185">Reference proteome</keyword>
<feature type="binding site" evidence="12">
    <location>
        <position position="358"/>
    </location>
    <ligand>
        <name>substrate</name>
    </ligand>
</feature>
<feature type="binding site" evidence="13">
    <location>
        <begin position="116"/>
        <end position="118"/>
    </location>
    <ligand>
        <name>thiamine diphosphate</name>
        <dbReference type="ChEBI" id="CHEBI:58937"/>
    </ligand>
</feature>
<dbReference type="AlphaFoldDB" id="A0A511X3E5"/>
<evidence type="ECO:0000256" key="6">
    <source>
        <dbReference type="ARBA" id="ARBA00022723"/>
    </source>
</evidence>
<dbReference type="FunFam" id="3.40.50.970:FF:000004">
    <property type="entry name" value="Transketolase"/>
    <property type="match status" value="1"/>
</dbReference>
<evidence type="ECO:0000256" key="16">
    <source>
        <dbReference type="RuleBase" id="RU004996"/>
    </source>
</evidence>
<protein>
    <recommendedName>
        <fullName evidence="4 10">Transketolase</fullName>
        <ecNumber evidence="3 10">2.2.1.1</ecNumber>
    </recommendedName>
</protein>
<evidence type="ECO:0000256" key="12">
    <source>
        <dbReference type="PIRSR" id="PIRSR605478-2"/>
    </source>
</evidence>
<dbReference type="PANTHER" id="PTHR43522">
    <property type="entry name" value="TRANSKETOLASE"/>
    <property type="match status" value="1"/>
</dbReference>
<accession>A0A511X3E5</accession>
<dbReference type="OrthoDB" id="8732661at2"/>